<keyword evidence="2" id="KW-0536">Nodulation</keyword>
<gene>
    <name evidence="7" type="ORF">SAMN06265374_2989</name>
</gene>
<dbReference type="InterPro" id="IPR050389">
    <property type="entry name" value="LysR-type_TF"/>
</dbReference>
<dbReference type="Pfam" id="PF00126">
    <property type="entry name" value="HTH_1"/>
    <property type="match status" value="1"/>
</dbReference>
<dbReference type="PANTHER" id="PTHR30118">
    <property type="entry name" value="HTH-TYPE TRANSCRIPTIONAL REGULATOR LEUO-RELATED"/>
    <property type="match status" value="1"/>
</dbReference>
<dbReference type="SUPFAM" id="SSF46785">
    <property type="entry name" value="Winged helix' DNA-binding domain"/>
    <property type="match status" value="1"/>
</dbReference>
<keyword evidence="5" id="KW-0804">Transcription</keyword>
<dbReference type="EMBL" id="FXTT01000004">
    <property type="protein sequence ID" value="SMP28727.1"/>
    <property type="molecule type" value="Genomic_DNA"/>
</dbReference>
<dbReference type="CDD" id="cd08417">
    <property type="entry name" value="PBP2_Nitroaromatics_like"/>
    <property type="match status" value="1"/>
</dbReference>
<dbReference type="InterPro" id="IPR036390">
    <property type="entry name" value="WH_DNA-bd_sf"/>
</dbReference>
<sequence length="317" mass="34521">MIYILFMRQTNIQNIDLNLLKAFNALLETGSVSKAADQVNLSQPAMSRALNRLQHVIKDPLLVRSGRGMVLTPRAEALQAPVRDALAQVSAVFAPQVFDPSKAEDHFRIMAPDYLAQSLLPPVLGQVINLAPGVEIDIENLSAAGVAQMCEGKVSLGFGVVEDGPVLENVASQALFQDRQVCLMRKGHPLLKRELTLEAYAGASHALLSITGKGGGRVDTVLGEHGLKRRIALRVAHFMTIGAVMAPTDLIMTVPEMLARQVMSDALEIAPLPMELGPSLFNVSQIWHERFTKDPAHQWLRRMIKSACQNQAAFAAP</sequence>
<dbReference type="Pfam" id="PF03466">
    <property type="entry name" value="LysR_substrate"/>
    <property type="match status" value="1"/>
</dbReference>
<evidence type="ECO:0000256" key="5">
    <source>
        <dbReference type="ARBA" id="ARBA00023163"/>
    </source>
</evidence>
<dbReference type="InterPro" id="IPR037402">
    <property type="entry name" value="YidZ_PBP2"/>
</dbReference>
<reference evidence="7 8" key="1">
    <citation type="submission" date="2017-05" db="EMBL/GenBank/DDBJ databases">
        <authorList>
            <person name="Varghese N."/>
            <person name="Submissions S."/>
        </authorList>
    </citation>
    <scope>NUCLEOTIDE SEQUENCE [LARGE SCALE GENOMIC DNA]</scope>
    <source>
        <strain evidence="7 8">DSM 15949</strain>
    </source>
</reference>
<keyword evidence="8" id="KW-1185">Reference proteome</keyword>
<keyword evidence="3" id="KW-0805">Transcription regulation</keyword>
<comment type="similarity">
    <text evidence="1">Belongs to the LysR transcriptional regulatory family.</text>
</comment>
<evidence type="ECO:0000313" key="8">
    <source>
        <dbReference type="Proteomes" id="UP001157914"/>
    </source>
</evidence>
<keyword evidence="4" id="KW-0238">DNA-binding</keyword>
<protein>
    <submittedName>
        <fullName evidence="7">Transcriptional regulator, LysR family</fullName>
    </submittedName>
</protein>
<evidence type="ECO:0000259" key="6">
    <source>
        <dbReference type="PROSITE" id="PS50931"/>
    </source>
</evidence>
<name>A0ABY1P828_9HYPH</name>
<evidence type="ECO:0000256" key="2">
    <source>
        <dbReference type="ARBA" id="ARBA00022458"/>
    </source>
</evidence>
<dbReference type="Proteomes" id="UP001157914">
    <property type="component" value="Unassembled WGS sequence"/>
</dbReference>
<dbReference type="InterPro" id="IPR000847">
    <property type="entry name" value="LysR_HTH_N"/>
</dbReference>
<dbReference type="PANTHER" id="PTHR30118:SF15">
    <property type="entry name" value="TRANSCRIPTIONAL REGULATORY PROTEIN"/>
    <property type="match status" value="1"/>
</dbReference>
<dbReference type="PROSITE" id="PS50931">
    <property type="entry name" value="HTH_LYSR"/>
    <property type="match status" value="1"/>
</dbReference>
<dbReference type="InterPro" id="IPR036388">
    <property type="entry name" value="WH-like_DNA-bd_sf"/>
</dbReference>
<dbReference type="InterPro" id="IPR005119">
    <property type="entry name" value="LysR_subst-bd"/>
</dbReference>
<accession>A0ABY1P828</accession>
<dbReference type="PRINTS" id="PR00039">
    <property type="entry name" value="HTHLYSR"/>
</dbReference>
<dbReference type="Gene3D" id="1.10.10.10">
    <property type="entry name" value="Winged helix-like DNA-binding domain superfamily/Winged helix DNA-binding domain"/>
    <property type="match status" value="1"/>
</dbReference>
<organism evidence="7 8">
    <name type="scientific">Roseibium denhamense</name>
    <dbReference type="NCBI Taxonomy" id="76305"/>
    <lineage>
        <taxon>Bacteria</taxon>
        <taxon>Pseudomonadati</taxon>
        <taxon>Pseudomonadota</taxon>
        <taxon>Alphaproteobacteria</taxon>
        <taxon>Hyphomicrobiales</taxon>
        <taxon>Stappiaceae</taxon>
        <taxon>Roseibium</taxon>
    </lineage>
</organism>
<feature type="domain" description="HTH lysR-type" evidence="6">
    <location>
        <begin position="15"/>
        <end position="72"/>
    </location>
</feature>
<dbReference type="SUPFAM" id="SSF53850">
    <property type="entry name" value="Periplasmic binding protein-like II"/>
    <property type="match status" value="1"/>
</dbReference>
<dbReference type="Gene3D" id="3.40.190.10">
    <property type="entry name" value="Periplasmic binding protein-like II"/>
    <property type="match status" value="2"/>
</dbReference>
<evidence type="ECO:0000256" key="3">
    <source>
        <dbReference type="ARBA" id="ARBA00023015"/>
    </source>
</evidence>
<dbReference type="RefSeq" id="WP_155193111.1">
    <property type="nucleotide sequence ID" value="NZ_BAAAEA010000004.1"/>
</dbReference>
<comment type="caution">
    <text evidence="7">The sequence shown here is derived from an EMBL/GenBank/DDBJ whole genome shotgun (WGS) entry which is preliminary data.</text>
</comment>
<proteinExistence type="inferred from homology"/>
<evidence type="ECO:0000313" key="7">
    <source>
        <dbReference type="EMBL" id="SMP28727.1"/>
    </source>
</evidence>
<evidence type="ECO:0000256" key="4">
    <source>
        <dbReference type="ARBA" id="ARBA00023125"/>
    </source>
</evidence>
<evidence type="ECO:0000256" key="1">
    <source>
        <dbReference type="ARBA" id="ARBA00009437"/>
    </source>
</evidence>